<keyword evidence="2" id="KW-1185">Reference proteome</keyword>
<dbReference type="AlphaFoldDB" id="A8FB31"/>
<reference evidence="1 2" key="1">
    <citation type="journal article" date="2007" name="PLoS ONE">
        <title>Paradoxical DNA repair and peroxide resistance gene conservation in Bacillus pumilus SAFR-032.</title>
        <authorList>
            <person name="Gioia J."/>
            <person name="Yerrapragada S."/>
            <person name="Qin X."/>
            <person name="Jiang H."/>
            <person name="Igboeli O.C."/>
            <person name="Muzny D."/>
            <person name="Dugan-Rocha S."/>
            <person name="Ding Y."/>
            <person name="Hawes A."/>
            <person name="Liu W."/>
            <person name="Perez L."/>
            <person name="Kovar C."/>
            <person name="Dinh H."/>
            <person name="Lee S."/>
            <person name="Nazareth L."/>
            <person name="Blyth P."/>
            <person name="Holder M."/>
            <person name="Buhay C."/>
            <person name="Tirumalai M.R."/>
            <person name="Liu Y."/>
            <person name="Dasgupta I."/>
            <person name="Bokhetache L."/>
            <person name="Fujita M."/>
            <person name="Karouia F."/>
            <person name="Eswara Moorthy P."/>
            <person name="Siefert J."/>
            <person name="Uzman A."/>
            <person name="Buzumbo P."/>
            <person name="Verma A."/>
            <person name="Zwiya H."/>
            <person name="McWilliams B.D."/>
            <person name="Olowu A."/>
            <person name="Clinkenbeard K.D."/>
            <person name="Newcombe D."/>
            <person name="Golebiewski L."/>
            <person name="Petrosino J.F."/>
            <person name="Nicholson W.L."/>
            <person name="Fox G.E."/>
            <person name="Venkateswaran K."/>
            <person name="Highlander S.K."/>
            <person name="Weinstock G.M."/>
        </authorList>
    </citation>
    <scope>NUCLEOTIDE SEQUENCE [LARGE SCALE GENOMIC DNA]</scope>
    <source>
        <strain evidence="1 2">SAFR-032</strain>
    </source>
</reference>
<accession>A8FB31</accession>
<gene>
    <name evidence="1" type="ordered locus">BPUM_0762</name>
</gene>
<evidence type="ECO:0000313" key="2">
    <source>
        <dbReference type="Proteomes" id="UP000001355"/>
    </source>
</evidence>
<proteinExistence type="predicted"/>
<sequence length="51" mass="6282">MMGVFSFAKKAELTIERENIETFFRWNRNKVRAFNRNIENGEEFMTWNKLH</sequence>
<name>A8FB31_BACP2</name>
<dbReference type="Proteomes" id="UP000001355">
    <property type="component" value="Chromosome"/>
</dbReference>
<evidence type="ECO:0000313" key="1">
    <source>
        <dbReference type="EMBL" id="ABV61448.1"/>
    </source>
</evidence>
<reference evidence="1 2" key="3">
    <citation type="journal article" date="2013" name="PLoS ONE">
        <title>Candidate genes that may be responsible for the unusual resistances exhibited by Bacillus pumilus SAFR-032 spores.</title>
        <authorList>
            <person name="Tirumalai M.R."/>
            <person name="Rastogi R."/>
            <person name="Zamani N."/>
            <person name="O'Bryant Williams E."/>
            <person name="Allen S."/>
            <person name="Diouf F."/>
            <person name="Kwende S."/>
            <person name="Weinstock G.M."/>
            <person name="Venkateswaran K.J."/>
            <person name="Fox G.E."/>
        </authorList>
    </citation>
    <scope>NUCLEOTIDE SEQUENCE [LARGE SCALE GENOMIC DNA]</scope>
    <source>
        <strain evidence="1 2">SAFR-032</strain>
    </source>
</reference>
<reference evidence="1 2" key="2">
    <citation type="journal article" date="2013" name="Extremophiles">
        <title>An ICEBs1-like element may be associated with the extreme radiation and desiccation resistance of Bacillus pumilus SAFR-032 spores.</title>
        <authorList>
            <person name="Tirumalai M.R."/>
            <person name="Fox G.E."/>
        </authorList>
    </citation>
    <scope>NUCLEOTIDE SEQUENCE [LARGE SCALE GENOMIC DNA]</scope>
    <source>
        <strain evidence="1 2">SAFR-032</strain>
    </source>
</reference>
<dbReference type="KEGG" id="bpu:BPUM_0762"/>
<dbReference type="EMBL" id="CP000813">
    <property type="protein sequence ID" value="ABV61448.1"/>
    <property type="molecule type" value="Genomic_DNA"/>
</dbReference>
<dbReference type="HOGENOM" id="CLU_3095676_0_0_9"/>
<organism evidence="1 2">
    <name type="scientific">Bacillus pumilus (strain SAFR-032)</name>
    <dbReference type="NCBI Taxonomy" id="315750"/>
    <lineage>
        <taxon>Bacteria</taxon>
        <taxon>Bacillati</taxon>
        <taxon>Bacillota</taxon>
        <taxon>Bacilli</taxon>
        <taxon>Bacillales</taxon>
        <taxon>Bacillaceae</taxon>
        <taxon>Bacillus</taxon>
    </lineage>
</organism>
<protein>
    <submittedName>
        <fullName evidence="1">Uncharacterized protein</fullName>
    </submittedName>
</protein>
<dbReference type="STRING" id="315750.BPUM_0762"/>